<evidence type="ECO:0000256" key="1">
    <source>
        <dbReference type="SAM" id="MobiDB-lite"/>
    </source>
</evidence>
<dbReference type="GeneID" id="66061059"/>
<protein>
    <submittedName>
        <fullName evidence="2">Uncharacterized protein</fullName>
    </submittedName>
</protein>
<evidence type="ECO:0000313" key="3">
    <source>
        <dbReference type="Proteomes" id="UP000027002"/>
    </source>
</evidence>
<evidence type="ECO:0000313" key="2">
    <source>
        <dbReference type="EMBL" id="QUC16040.1"/>
    </source>
</evidence>
<dbReference type="RefSeq" id="XP_042993713.1">
    <property type="nucleotide sequence ID" value="XM_043137779.1"/>
</dbReference>
<name>A0A8E5HIG4_USTVR</name>
<dbReference type="Proteomes" id="UP000027002">
    <property type="component" value="Chromosome 1"/>
</dbReference>
<gene>
    <name evidence="2" type="ORF">UV8b_00281</name>
</gene>
<sequence>MMASPNESIISAASSAINKWPRIDAAGIFLSQSKTLKPHKGNRQYFPLVIPLLILPVQAEALARLQLQSATDEAGGSCDHWVQEASSHDIKRAMLLPRRRRFLRRPVARPPGSIHLDIAGMPSARLHIVMEQQQHSRSSTARRLQRGIHRP</sequence>
<keyword evidence="3" id="KW-1185">Reference proteome</keyword>
<reference evidence="2" key="1">
    <citation type="submission" date="2020-03" db="EMBL/GenBank/DDBJ databases">
        <title>A mixture of massive structural variations and highly conserved coding sequences in Ustilaginoidea virens genome.</title>
        <authorList>
            <person name="Zhang K."/>
            <person name="Zhao Z."/>
            <person name="Zhang Z."/>
            <person name="Li Y."/>
            <person name="Hsiang T."/>
            <person name="Sun W."/>
        </authorList>
    </citation>
    <scope>NUCLEOTIDE SEQUENCE</scope>
    <source>
        <strain evidence="2">UV-8b</strain>
    </source>
</reference>
<organism evidence="2 3">
    <name type="scientific">Ustilaginoidea virens</name>
    <name type="common">Rice false smut fungus</name>
    <name type="synonym">Villosiclava virens</name>
    <dbReference type="NCBI Taxonomy" id="1159556"/>
    <lineage>
        <taxon>Eukaryota</taxon>
        <taxon>Fungi</taxon>
        <taxon>Dikarya</taxon>
        <taxon>Ascomycota</taxon>
        <taxon>Pezizomycotina</taxon>
        <taxon>Sordariomycetes</taxon>
        <taxon>Hypocreomycetidae</taxon>
        <taxon>Hypocreales</taxon>
        <taxon>Clavicipitaceae</taxon>
        <taxon>Ustilaginoidea</taxon>
    </lineage>
</organism>
<proteinExistence type="predicted"/>
<dbReference type="AlphaFoldDB" id="A0A8E5HIG4"/>
<dbReference type="EMBL" id="CP072753">
    <property type="protein sequence ID" value="QUC16040.1"/>
    <property type="molecule type" value="Genomic_DNA"/>
</dbReference>
<feature type="region of interest" description="Disordered" evidence="1">
    <location>
        <begin position="131"/>
        <end position="151"/>
    </location>
</feature>
<accession>A0A8E5HIG4</accession>
<feature type="compositionally biased region" description="Polar residues" evidence="1">
    <location>
        <begin position="131"/>
        <end position="142"/>
    </location>
</feature>
<dbReference type="KEGG" id="uvi:66061059"/>